<evidence type="ECO:0000313" key="3">
    <source>
        <dbReference type="EMBL" id="MBP2418149.1"/>
    </source>
</evidence>
<dbReference type="RefSeq" id="WP_210057432.1">
    <property type="nucleotide sequence ID" value="NZ_BAAAMH010000010.1"/>
</dbReference>
<organism evidence="3 4">
    <name type="scientific">Microlunatus capsulatus</name>
    <dbReference type="NCBI Taxonomy" id="99117"/>
    <lineage>
        <taxon>Bacteria</taxon>
        <taxon>Bacillati</taxon>
        <taxon>Actinomycetota</taxon>
        <taxon>Actinomycetes</taxon>
        <taxon>Propionibacteriales</taxon>
        <taxon>Propionibacteriaceae</taxon>
        <taxon>Microlunatus</taxon>
    </lineage>
</organism>
<dbReference type="Proteomes" id="UP000758168">
    <property type="component" value="Unassembled WGS sequence"/>
</dbReference>
<evidence type="ECO:0000256" key="1">
    <source>
        <dbReference type="SAM" id="MobiDB-lite"/>
    </source>
</evidence>
<feature type="transmembrane region" description="Helical" evidence="2">
    <location>
        <begin position="27"/>
        <end position="44"/>
    </location>
</feature>
<keyword evidence="2" id="KW-0812">Transmembrane</keyword>
<keyword evidence="2" id="KW-1133">Transmembrane helix</keyword>
<feature type="compositionally biased region" description="Low complexity" evidence="1">
    <location>
        <begin position="59"/>
        <end position="71"/>
    </location>
</feature>
<sequence>MPEDPARPTAEVLDTGGPRWSSGPRRAVLVLLLALAVVAVAVVVDRTAPSSAPQPAPSSAPTAPGATTAATPGPPVVLRTAGPVPAGLGGGALFARTADTVFRVDLATGRVTATPAPVPGAAPVSFVAGAAGVLVRPADGSTGWLVPDDDAARPLDGLLGGAAQVLPASDGRIWVSELLDGRSSSFALTSFDGTPTGTSVRENGYFLADGSGGLLLVDAGGLWERVDDRWRRLAIGTALATGPHQHLLATCARFDDCGVVTLVRYDRARRTSRPVLGDTDLQLPGGGTVSADGRYVASTVNGDDAPDGQTRAVVLDLDTDRVVKQMVVRAPTPDVSGVAVWVPARDRLVGVDDGQLFVLDATTGTTTRPDLGLPPGAAVLQVALRTG</sequence>
<proteinExistence type="predicted"/>
<reference evidence="3 4" key="1">
    <citation type="submission" date="2021-03" db="EMBL/GenBank/DDBJ databases">
        <title>Sequencing the genomes of 1000 actinobacteria strains.</title>
        <authorList>
            <person name="Klenk H.-P."/>
        </authorList>
    </citation>
    <scope>NUCLEOTIDE SEQUENCE [LARGE SCALE GENOMIC DNA]</scope>
    <source>
        <strain evidence="3 4">DSM 12936</strain>
    </source>
</reference>
<feature type="region of interest" description="Disordered" evidence="1">
    <location>
        <begin position="48"/>
        <end position="82"/>
    </location>
</feature>
<name>A0ABS4ZAR3_9ACTN</name>
<dbReference type="SUPFAM" id="SSF69304">
    <property type="entry name" value="Tricorn protease N-terminal domain"/>
    <property type="match status" value="1"/>
</dbReference>
<evidence type="ECO:0000256" key="2">
    <source>
        <dbReference type="SAM" id="Phobius"/>
    </source>
</evidence>
<evidence type="ECO:0000313" key="4">
    <source>
        <dbReference type="Proteomes" id="UP000758168"/>
    </source>
</evidence>
<dbReference type="EMBL" id="JAGIOB010000001">
    <property type="protein sequence ID" value="MBP2418149.1"/>
    <property type="molecule type" value="Genomic_DNA"/>
</dbReference>
<comment type="caution">
    <text evidence="3">The sequence shown here is derived from an EMBL/GenBank/DDBJ whole genome shotgun (WGS) entry which is preliminary data.</text>
</comment>
<accession>A0ABS4ZAR3</accession>
<keyword evidence="2" id="KW-0472">Membrane</keyword>
<gene>
    <name evidence="3" type="ORF">JOF54_003071</name>
</gene>
<protein>
    <submittedName>
        <fullName evidence="3">Outer membrane protein assembly factor BamB</fullName>
    </submittedName>
</protein>
<keyword evidence="4" id="KW-1185">Reference proteome</keyword>